<keyword evidence="8" id="KW-1185">Reference proteome</keyword>
<gene>
    <name evidence="7" type="ORF">AHMF7605_10490</name>
</gene>
<evidence type="ECO:0000256" key="4">
    <source>
        <dbReference type="ARBA" id="ARBA00023136"/>
    </source>
</evidence>
<evidence type="ECO:0000256" key="6">
    <source>
        <dbReference type="SAM" id="Phobius"/>
    </source>
</evidence>
<comment type="caution">
    <text evidence="7">The sequence shown here is derived from an EMBL/GenBank/DDBJ whole genome shotgun (WGS) entry which is preliminary data.</text>
</comment>
<dbReference type="EMBL" id="PYFT01000001">
    <property type="protein sequence ID" value="PSR53914.1"/>
    <property type="molecule type" value="Genomic_DNA"/>
</dbReference>
<evidence type="ECO:0000256" key="1">
    <source>
        <dbReference type="ARBA" id="ARBA00004141"/>
    </source>
</evidence>
<dbReference type="Proteomes" id="UP000240357">
    <property type="component" value="Unassembled WGS sequence"/>
</dbReference>
<keyword evidence="3 6" id="KW-1133">Transmembrane helix</keyword>
<feature type="compositionally biased region" description="Polar residues" evidence="5">
    <location>
        <begin position="151"/>
        <end position="161"/>
    </location>
</feature>
<evidence type="ECO:0000313" key="8">
    <source>
        <dbReference type="Proteomes" id="UP000240357"/>
    </source>
</evidence>
<keyword evidence="4 6" id="KW-0472">Membrane</keyword>
<evidence type="ECO:0000256" key="5">
    <source>
        <dbReference type="SAM" id="MobiDB-lite"/>
    </source>
</evidence>
<evidence type="ECO:0000256" key="3">
    <source>
        <dbReference type="ARBA" id="ARBA00022989"/>
    </source>
</evidence>
<dbReference type="OrthoDB" id="885086at2"/>
<dbReference type="InterPro" id="IPR006480">
    <property type="entry name" value="Phage_holin_4_1"/>
</dbReference>
<dbReference type="GO" id="GO:0016020">
    <property type="term" value="C:membrane"/>
    <property type="evidence" value="ECO:0007669"/>
    <property type="project" value="UniProtKB-SubCell"/>
</dbReference>
<feature type="region of interest" description="Disordered" evidence="5">
    <location>
        <begin position="141"/>
        <end position="161"/>
    </location>
</feature>
<dbReference type="RefSeq" id="WP_106929032.1">
    <property type="nucleotide sequence ID" value="NZ_PYFT01000001.1"/>
</dbReference>
<sequence length="161" mass="18567">MYFQNILLPQLLPILLGLINRYIFSDWSFIAFLMVAVSLDTVTGIWVAYKFRKIHSMRLRKQFCEKVAQYGVGLILVHILSSHLVDGQPNQAFNTLMPYFKGVMYMVFLGAECISVDENMGKLGLPFLPKWFRRRMQEFNETGVLPPPPTKITSETENQSN</sequence>
<evidence type="ECO:0000313" key="7">
    <source>
        <dbReference type="EMBL" id="PSR53914.1"/>
    </source>
</evidence>
<comment type="subcellular location">
    <subcellularLocation>
        <location evidence="1">Membrane</location>
        <topology evidence="1">Multi-pass membrane protein</topology>
    </subcellularLocation>
</comment>
<feature type="transmembrane region" description="Helical" evidence="6">
    <location>
        <begin position="7"/>
        <end position="24"/>
    </location>
</feature>
<evidence type="ECO:0008006" key="9">
    <source>
        <dbReference type="Google" id="ProtNLM"/>
    </source>
</evidence>
<dbReference type="Pfam" id="PF05105">
    <property type="entry name" value="Phage_holin_4_1"/>
    <property type="match status" value="1"/>
</dbReference>
<organism evidence="7 8">
    <name type="scientific">Adhaeribacter arboris</name>
    <dbReference type="NCBI Taxonomy" id="2072846"/>
    <lineage>
        <taxon>Bacteria</taxon>
        <taxon>Pseudomonadati</taxon>
        <taxon>Bacteroidota</taxon>
        <taxon>Cytophagia</taxon>
        <taxon>Cytophagales</taxon>
        <taxon>Hymenobacteraceae</taxon>
        <taxon>Adhaeribacter</taxon>
    </lineage>
</organism>
<evidence type="ECO:0000256" key="2">
    <source>
        <dbReference type="ARBA" id="ARBA00022692"/>
    </source>
</evidence>
<name>A0A2T2YEH5_9BACT</name>
<proteinExistence type="predicted"/>
<accession>A0A2T2YEH5</accession>
<feature type="transmembrane region" description="Helical" evidence="6">
    <location>
        <begin position="30"/>
        <end position="51"/>
    </location>
</feature>
<protein>
    <recommendedName>
        <fullName evidence="9">Holin</fullName>
    </recommendedName>
</protein>
<dbReference type="AlphaFoldDB" id="A0A2T2YEH5"/>
<reference evidence="7 8" key="1">
    <citation type="submission" date="2018-03" db="EMBL/GenBank/DDBJ databases">
        <title>Adhaeribacter sp. HMF7605 Genome sequencing and assembly.</title>
        <authorList>
            <person name="Kang H."/>
            <person name="Kang J."/>
            <person name="Cha I."/>
            <person name="Kim H."/>
            <person name="Joh K."/>
        </authorList>
    </citation>
    <scope>NUCLEOTIDE SEQUENCE [LARGE SCALE GENOMIC DNA]</scope>
    <source>
        <strain evidence="7 8">HMF7605</strain>
    </source>
</reference>
<keyword evidence="2 6" id="KW-0812">Transmembrane</keyword>